<protein>
    <submittedName>
        <fullName evidence="1">Uncharacterized protein</fullName>
    </submittedName>
</protein>
<gene>
    <name evidence="1" type="ORF">N657DRAFT_50972</name>
</gene>
<dbReference type="EMBL" id="MU853223">
    <property type="protein sequence ID" value="KAK4129044.1"/>
    <property type="molecule type" value="Genomic_DNA"/>
</dbReference>
<reference evidence="1" key="1">
    <citation type="journal article" date="2023" name="Mol. Phylogenet. Evol.">
        <title>Genome-scale phylogeny and comparative genomics of the fungal order Sordariales.</title>
        <authorList>
            <person name="Hensen N."/>
            <person name="Bonometti L."/>
            <person name="Westerberg I."/>
            <person name="Brannstrom I.O."/>
            <person name="Guillou S."/>
            <person name="Cros-Aarteil S."/>
            <person name="Calhoun S."/>
            <person name="Haridas S."/>
            <person name="Kuo A."/>
            <person name="Mondo S."/>
            <person name="Pangilinan J."/>
            <person name="Riley R."/>
            <person name="LaButti K."/>
            <person name="Andreopoulos B."/>
            <person name="Lipzen A."/>
            <person name="Chen C."/>
            <person name="Yan M."/>
            <person name="Daum C."/>
            <person name="Ng V."/>
            <person name="Clum A."/>
            <person name="Steindorff A."/>
            <person name="Ohm R.A."/>
            <person name="Martin F."/>
            <person name="Silar P."/>
            <person name="Natvig D.O."/>
            <person name="Lalanne C."/>
            <person name="Gautier V."/>
            <person name="Ament-Velasquez S.L."/>
            <person name="Kruys A."/>
            <person name="Hutchinson M.I."/>
            <person name="Powell A.J."/>
            <person name="Barry K."/>
            <person name="Miller A.N."/>
            <person name="Grigoriev I.V."/>
            <person name="Debuchy R."/>
            <person name="Gladieux P."/>
            <person name="Hiltunen Thoren M."/>
            <person name="Johannesson H."/>
        </authorList>
    </citation>
    <scope>NUCLEOTIDE SEQUENCE</scope>
    <source>
        <strain evidence="1">CBS 731.68</strain>
    </source>
</reference>
<dbReference type="Proteomes" id="UP001302602">
    <property type="component" value="Unassembled WGS sequence"/>
</dbReference>
<dbReference type="GeneID" id="87824485"/>
<evidence type="ECO:0000313" key="2">
    <source>
        <dbReference type="Proteomes" id="UP001302602"/>
    </source>
</evidence>
<organism evidence="1 2">
    <name type="scientific">Parathielavia appendiculata</name>
    <dbReference type="NCBI Taxonomy" id="2587402"/>
    <lineage>
        <taxon>Eukaryota</taxon>
        <taxon>Fungi</taxon>
        <taxon>Dikarya</taxon>
        <taxon>Ascomycota</taxon>
        <taxon>Pezizomycotina</taxon>
        <taxon>Sordariomycetes</taxon>
        <taxon>Sordariomycetidae</taxon>
        <taxon>Sordariales</taxon>
        <taxon>Chaetomiaceae</taxon>
        <taxon>Parathielavia</taxon>
    </lineage>
</organism>
<keyword evidence="2" id="KW-1185">Reference proteome</keyword>
<sequence>MRSEYRRRGSDLEATTCGFKHLDMKDRNMSRRLDLWKSVRPTFKESGILTMHSLNDRQMAHTDPHSESQHETRASCFMRPRPNYSHSSTAASAPLPLPLEGSNVVCQLVAHHSLIIPPKVGRTCRSTASCRRLHVMVRSRGGLDSCMDVTSVSSPVRDVLAHCLCLRSWSRLSFDEAWLSRVSGIRRHCSGTVWCFWWQPSAWSRDGTLR</sequence>
<reference evidence="1" key="2">
    <citation type="submission" date="2023-05" db="EMBL/GenBank/DDBJ databases">
        <authorList>
            <consortium name="Lawrence Berkeley National Laboratory"/>
            <person name="Steindorff A."/>
            <person name="Hensen N."/>
            <person name="Bonometti L."/>
            <person name="Westerberg I."/>
            <person name="Brannstrom I.O."/>
            <person name="Guillou S."/>
            <person name="Cros-Aarteil S."/>
            <person name="Calhoun S."/>
            <person name="Haridas S."/>
            <person name="Kuo A."/>
            <person name="Mondo S."/>
            <person name="Pangilinan J."/>
            <person name="Riley R."/>
            <person name="Labutti K."/>
            <person name="Andreopoulos B."/>
            <person name="Lipzen A."/>
            <person name="Chen C."/>
            <person name="Yanf M."/>
            <person name="Daum C."/>
            <person name="Ng V."/>
            <person name="Clum A."/>
            <person name="Ohm R."/>
            <person name="Martin F."/>
            <person name="Silar P."/>
            <person name="Natvig D."/>
            <person name="Lalanne C."/>
            <person name="Gautier V."/>
            <person name="Ament-Velasquez S.L."/>
            <person name="Kruys A."/>
            <person name="Hutchinson M.I."/>
            <person name="Powell A.J."/>
            <person name="Barry K."/>
            <person name="Miller A.N."/>
            <person name="Grigoriev I.V."/>
            <person name="Debuchy R."/>
            <person name="Gladieux P."/>
            <person name="Thoren M.H."/>
            <person name="Johannesson H."/>
        </authorList>
    </citation>
    <scope>NUCLEOTIDE SEQUENCE</scope>
    <source>
        <strain evidence="1">CBS 731.68</strain>
    </source>
</reference>
<evidence type="ECO:0000313" key="1">
    <source>
        <dbReference type="EMBL" id="KAK4129044.1"/>
    </source>
</evidence>
<dbReference type="RefSeq" id="XP_062652815.1">
    <property type="nucleotide sequence ID" value="XM_062787715.1"/>
</dbReference>
<accession>A0AAN6UAA8</accession>
<name>A0AAN6UAA8_9PEZI</name>
<dbReference type="AlphaFoldDB" id="A0AAN6UAA8"/>
<proteinExistence type="predicted"/>
<comment type="caution">
    <text evidence="1">The sequence shown here is derived from an EMBL/GenBank/DDBJ whole genome shotgun (WGS) entry which is preliminary data.</text>
</comment>